<protein>
    <submittedName>
        <fullName evidence="1">YmfQ family protein</fullName>
    </submittedName>
</protein>
<sequence>MSHNRGHVMLYDLPSYYADSSIVRNLTAREAEELDRYHEAVKDVLNQFFVETATWGLAQWERICGIPVNEGKPIDHRRSVIKSKMRGAGTVTLAVIKNVVDSFQNGEVDIQENFGGYEVVITFIGKRGVPPNLEDVKATLREIVPAHLHLKFQFTYLRWEELDAADLTWDELDALAMSWDEFEVWKPQP</sequence>
<dbReference type="Pfam" id="PF10076">
    <property type="entry name" value="Phage_Mu_Gp48"/>
    <property type="match status" value="1"/>
</dbReference>
<comment type="caution">
    <text evidence="1">The sequence shown here is derived from an EMBL/GenBank/DDBJ whole genome shotgun (WGS) entry which is preliminary data.</text>
</comment>
<dbReference type="RefSeq" id="WP_377498090.1">
    <property type="nucleotide sequence ID" value="NZ_JBHMDO010000034.1"/>
</dbReference>
<reference evidence="1 2" key="1">
    <citation type="submission" date="2024-09" db="EMBL/GenBank/DDBJ databases">
        <authorList>
            <person name="Sun Q."/>
            <person name="Mori K."/>
        </authorList>
    </citation>
    <scope>NUCLEOTIDE SEQUENCE [LARGE SCALE GENOMIC DNA]</scope>
    <source>
        <strain evidence="1 2">TISTR 2452</strain>
    </source>
</reference>
<name>A0ABV5KX21_9BACL</name>
<organism evidence="1 2">
    <name type="scientific">Paenibacillus aurantiacus</name>
    <dbReference type="NCBI Taxonomy" id="1936118"/>
    <lineage>
        <taxon>Bacteria</taxon>
        <taxon>Bacillati</taxon>
        <taxon>Bacillota</taxon>
        <taxon>Bacilli</taxon>
        <taxon>Bacillales</taxon>
        <taxon>Paenibacillaceae</taxon>
        <taxon>Paenibacillus</taxon>
    </lineage>
</organism>
<accession>A0ABV5KX21</accession>
<dbReference type="Proteomes" id="UP001589747">
    <property type="component" value="Unassembled WGS sequence"/>
</dbReference>
<gene>
    <name evidence="1" type="ORF">ACFFSY_21975</name>
</gene>
<keyword evidence="2" id="KW-1185">Reference proteome</keyword>
<dbReference type="InterPro" id="IPR018755">
    <property type="entry name" value="Phage_Mu_Gp48"/>
</dbReference>
<proteinExistence type="predicted"/>
<evidence type="ECO:0000313" key="2">
    <source>
        <dbReference type="Proteomes" id="UP001589747"/>
    </source>
</evidence>
<evidence type="ECO:0000313" key="1">
    <source>
        <dbReference type="EMBL" id="MFB9328612.1"/>
    </source>
</evidence>
<dbReference type="EMBL" id="JBHMDO010000034">
    <property type="protein sequence ID" value="MFB9328612.1"/>
    <property type="molecule type" value="Genomic_DNA"/>
</dbReference>